<evidence type="ECO:0000313" key="1">
    <source>
        <dbReference type="EMBL" id="EKJ68418.1"/>
    </source>
</evidence>
<comment type="caution">
    <text evidence="1">The sequence shown here is derived from an EMBL/GenBank/DDBJ whole genome shotgun (WGS) entry which is preliminary data.</text>
</comment>
<evidence type="ECO:0000313" key="2">
    <source>
        <dbReference type="Proteomes" id="UP000007978"/>
    </source>
</evidence>
<dbReference type="HOGENOM" id="CLU_108458_1_0_1"/>
<dbReference type="eggNOG" id="ENOG502RW54">
    <property type="taxonomic scope" value="Eukaryota"/>
</dbReference>
<dbReference type="EMBL" id="AFNW01000605">
    <property type="protein sequence ID" value="EKJ68418.1"/>
    <property type="molecule type" value="Genomic_DNA"/>
</dbReference>
<reference evidence="1 2" key="1">
    <citation type="journal article" date="2012" name="PLoS Pathog.">
        <title>Comparative pathogenomics reveals horizontally acquired novel virulence genes in fungi infecting cereal hosts.</title>
        <authorList>
            <person name="Gardiner D.M."/>
            <person name="McDonald M.C."/>
            <person name="Covarelli L."/>
            <person name="Solomon P.S."/>
            <person name="Rusu A.G."/>
            <person name="Marshall M."/>
            <person name="Kazan K."/>
            <person name="Chakraborty S."/>
            <person name="McDonald B.A."/>
            <person name="Manners J.M."/>
        </authorList>
    </citation>
    <scope>NUCLEOTIDE SEQUENCE [LARGE SCALE GENOMIC DNA]</scope>
    <source>
        <strain evidence="1 2">CS3096</strain>
    </source>
</reference>
<dbReference type="Proteomes" id="UP000007978">
    <property type="component" value="Chromosome 1"/>
</dbReference>
<sequence length="205" mass="23050">MEPRYDLTINLDEKWRKQWSAVPNMMLFLAMDVSNGGKDSYHNLIAYVSDIAASTQISWTDNYAMTGVTNHDTGSLKYTTTTPIVGVKFGDKINVDEISFIIPSPNKDAPTDGFLFKNKIECSAVLYREINGELEQIYTSHGGDMSPDSSEVIIPQKKVYVWFSDDITSTTVDGRMAQAEVLDFDFDDYGEMTFTFNDAGVWIKS</sequence>
<dbReference type="KEGG" id="fpu:FPSE_11426"/>
<organism evidence="1 2">
    <name type="scientific">Fusarium pseudograminearum (strain CS3096)</name>
    <name type="common">Wheat and barley crown-rot fungus</name>
    <dbReference type="NCBI Taxonomy" id="1028729"/>
    <lineage>
        <taxon>Eukaryota</taxon>
        <taxon>Fungi</taxon>
        <taxon>Dikarya</taxon>
        <taxon>Ascomycota</taxon>
        <taxon>Pezizomycotina</taxon>
        <taxon>Sordariomycetes</taxon>
        <taxon>Hypocreomycetidae</taxon>
        <taxon>Hypocreales</taxon>
        <taxon>Nectriaceae</taxon>
        <taxon>Fusarium</taxon>
    </lineage>
</organism>
<dbReference type="OrthoDB" id="2987506at2759"/>
<gene>
    <name evidence="1" type="ORF">FPSE_11426</name>
</gene>
<proteinExistence type="predicted"/>
<dbReference type="AlphaFoldDB" id="K3V8Y9"/>
<dbReference type="RefSeq" id="XP_009262818.1">
    <property type="nucleotide sequence ID" value="XM_009264543.1"/>
</dbReference>
<name>K3V8Y9_FUSPC</name>
<protein>
    <submittedName>
        <fullName evidence="1">Uncharacterized protein</fullName>
    </submittedName>
</protein>
<accession>K3V8Y9</accession>
<keyword evidence="2" id="KW-1185">Reference proteome</keyword>
<dbReference type="GeneID" id="20370043"/>